<dbReference type="OrthoDB" id="6616463at2759"/>
<dbReference type="PANTHER" id="PTHR31751:SF7">
    <property type="entry name" value="THAP-TYPE DOMAIN-CONTAINING PROTEIN"/>
    <property type="match status" value="1"/>
</dbReference>
<evidence type="ECO:0000259" key="2">
    <source>
        <dbReference type="Pfam" id="PF20700"/>
    </source>
</evidence>
<dbReference type="PANTHER" id="PTHR31751">
    <property type="entry name" value="SI:CH211-108C17.2-RELATED-RELATED"/>
    <property type="match status" value="1"/>
</dbReference>
<protein>
    <recommendedName>
        <fullName evidence="2">Mutator-like transposase domain-containing protein</fullName>
    </recommendedName>
</protein>
<proteinExistence type="predicted"/>
<evidence type="ECO:0000313" key="3">
    <source>
        <dbReference type="EMBL" id="CAD7229886.1"/>
    </source>
</evidence>
<feature type="domain" description="Mutator-like transposase" evidence="2">
    <location>
        <begin position="132"/>
        <end position="386"/>
    </location>
</feature>
<organism evidence="3">
    <name type="scientific">Cyprideis torosa</name>
    <dbReference type="NCBI Taxonomy" id="163714"/>
    <lineage>
        <taxon>Eukaryota</taxon>
        <taxon>Metazoa</taxon>
        <taxon>Ecdysozoa</taxon>
        <taxon>Arthropoda</taxon>
        <taxon>Crustacea</taxon>
        <taxon>Oligostraca</taxon>
        <taxon>Ostracoda</taxon>
        <taxon>Podocopa</taxon>
        <taxon>Podocopida</taxon>
        <taxon>Cytherocopina</taxon>
        <taxon>Cytheroidea</taxon>
        <taxon>Cytherideidae</taxon>
        <taxon>Cyprideis</taxon>
    </lineage>
</organism>
<gene>
    <name evidence="3" type="ORF">CTOB1V02_LOCUS7751</name>
</gene>
<name>A0A7R8ZN14_9CRUS</name>
<dbReference type="InterPro" id="IPR049012">
    <property type="entry name" value="Mutator_transp_dom"/>
</dbReference>
<dbReference type="EMBL" id="OB662341">
    <property type="protein sequence ID" value="CAD7229886.1"/>
    <property type="molecule type" value="Genomic_DNA"/>
</dbReference>
<dbReference type="Pfam" id="PF20700">
    <property type="entry name" value="Mutator"/>
    <property type="match status" value="1"/>
</dbReference>
<dbReference type="AlphaFoldDB" id="A0A7R8ZN14"/>
<evidence type="ECO:0000256" key="1">
    <source>
        <dbReference type="SAM" id="MobiDB-lite"/>
    </source>
</evidence>
<feature type="compositionally biased region" description="Low complexity" evidence="1">
    <location>
        <begin position="74"/>
        <end position="90"/>
    </location>
</feature>
<feature type="region of interest" description="Disordered" evidence="1">
    <location>
        <begin position="67"/>
        <end position="98"/>
    </location>
</feature>
<reference evidence="3" key="1">
    <citation type="submission" date="2020-11" db="EMBL/GenBank/DDBJ databases">
        <authorList>
            <person name="Tran Van P."/>
        </authorList>
    </citation>
    <scope>NUCLEOTIDE SEQUENCE</scope>
</reference>
<sequence>MEEVYFKQQKDSVQDVTYFAFCELSEEAKLAALSAVFASEHLRDSPTWKRFLCRTLITELSSGDISSGELEVQSTSTRSSSVSSPHIPSPKGTEPSAELEVQMTPTVGVYREDSSLPSTSGVPVGSVLNVTGKCPKCGPHQWSSSPRTNKFYDVNLDLATSTFLTGMNIASLERAGKCMGLALPHRSTFYRIQESFVYDAVDTAYEIQQQELIEDLRQRERIDLAGDGRYSAPGYSAKYCTYSLMDDATKKVVHTEVLQCSESTSSVAMENDACQAALRWAKSTFGKSPTSVCTDRHKGIQKMMKKKYPKVNHIFDAWHMQKSLGKALGRVGIRGGQRELQTWARHLTNHLLWSIRNCGGSYSKLLHIWSSCLRHVVNDHNECYHGELPDDEVRPKRIGVKKPHFVTKVKVAVLDHNANVGRGVDYMVVRYSRATKRYLLLGIKEEKNDNWRQPIREEVFQLARTSTVPSKLSARKRIDRSLPQTVAKVPRPTKSILLQQHELQKRRRTDATYQPSENVDEKKLRSPGYSSTIIKRNAFFLSVFEKETHRRSTIVKANDLMFWEN</sequence>
<accession>A0A7R8ZN14</accession>